<reference evidence="2 3" key="1">
    <citation type="submission" date="2024-02" db="EMBL/GenBank/DDBJ databases">
        <title>Rhodopirellula caenicola NBRC 110016.</title>
        <authorList>
            <person name="Ichikawa N."/>
            <person name="Katano-Makiyama Y."/>
            <person name="Hidaka K."/>
        </authorList>
    </citation>
    <scope>NUCLEOTIDE SEQUENCE [LARGE SCALE GENOMIC DNA]</scope>
    <source>
        <strain evidence="2 3">NBRC 110016</strain>
    </source>
</reference>
<comment type="caution">
    <text evidence="2">The sequence shown here is derived from an EMBL/GenBank/DDBJ whole genome shotgun (WGS) entry which is preliminary data.</text>
</comment>
<gene>
    <name evidence="2" type="ORF">Rcae01_01640</name>
</gene>
<keyword evidence="3" id="KW-1185">Reference proteome</keyword>
<name>A0ABP9VLW2_9BACT</name>
<dbReference type="RefSeq" id="WP_345683141.1">
    <property type="nucleotide sequence ID" value="NZ_BAABRO010000002.1"/>
</dbReference>
<proteinExistence type="predicted"/>
<evidence type="ECO:0000256" key="1">
    <source>
        <dbReference type="SAM" id="MobiDB-lite"/>
    </source>
</evidence>
<evidence type="ECO:0008006" key="4">
    <source>
        <dbReference type="Google" id="ProtNLM"/>
    </source>
</evidence>
<feature type="compositionally biased region" description="Basic and acidic residues" evidence="1">
    <location>
        <begin position="1"/>
        <end position="19"/>
    </location>
</feature>
<evidence type="ECO:0000313" key="3">
    <source>
        <dbReference type="Proteomes" id="UP001416858"/>
    </source>
</evidence>
<accession>A0ABP9VLW2</accession>
<protein>
    <recommendedName>
        <fullName evidence="4">1,4-alpha-glucan branching enzyme</fullName>
    </recommendedName>
</protein>
<feature type="region of interest" description="Disordered" evidence="1">
    <location>
        <begin position="1"/>
        <end position="29"/>
    </location>
</feature>
<dbReference type="Proteomes" id="UP001416858">
    <property type="component" value="Unassembled WGS sequence"/>
</dbReference>
<sequence length="92" mass="10683">MASTTTDHETIRQWVEERGGVPATVESTADDSDSAGLLRIDFPYGSRNDRLSTISWEMFFEKFDSEKLAFLYEDKTSENELSRFCKFVRRDD</sequence>
<organism evidence="2 3">
    <name type="scientific">Novipirellula caenicola</name>
    <dbReference type="NCBI Taxonomy" id="1536901"/>
    <lineage>
        <taxon>Bacteria</taxon>
        <taxon>Pseudomonadati</taxon>
        <taxon>Planctomycetota</taxon>
        <taxon>Planctomycetia</taxon>
        <taxon>Pirellulales</taxon>
        <taxon>Pirellulaceae</taxon>
        <taxon>Novipirellula</taxon>
    </lineage>
</organism>
<dbReference type="EMBL" id="BAABRO010000002">
    <property type="protein sequence ID" value="GAA5506188.1"/>
    <property type="molecule type" value="Genomic_DNA"/>
</dbReference>
<evidence type="ECO:0000313" key="2">
    <source>
        <dbReference type="EMBL" id="GAA5506188.1"/>
    </source>
</evidence>